<comment type="caution">
    <text evidence="3">The sequence shown here is derived from an EMBL/GenBank/DDBJ whole genome shotgun (WGS) entry which is preliminary data.</text>
</comment>
<evidence type="ECO:0000259" key="2">
    <source>
        <dbReference type="Pfam" id="PF01464"/>
    </source>
</evidence>
<dbReference type="PROSITE" id="PS00922">
    <property type="entry name" value="TRANSGLYCOSYLASE"/>
    <property type="match status" value="1"/>
</dbReference>
<dbReference type="InterPro" id="IPR008258">
    <property type="entry name" value="Transglycosylase_SLT_dom_1"/>
</dbReference>
<dbReference type="SUPFAM" id="SSF53955">
    <property type="entry name" value="Lysozyme-like"/>
    <property type="match status" value="1"/>
</dbReference>
<keyword evidence="4" id="KW-1185">Reference proteome</keyword>
<feature type="domain" description="Transglycosylase SLT" evidence="2">
    <location>
        <begin position="121"/>
        <end position="216"/>
    </location>
</feature>
<name>A0A1E2UST2_9GAMM</name>
<dbReference type="Pfam" id="PF01464">
    <property type="entry name" value="SLT"/>
    <property type="match status" value="1"/>
</dbReference>
<evidence type="ECO:0000313" key="3">
    <source>
        <dbReference type="EMBL" id="ODB97799.1"/>
    </source>
</evidence>
<dbReference type="PANTHER" id="PTHR37423">
    <property type="entry name" value="SOLUBLE LYTIC MUREIN TRANSGLYCOSYLASE-RELATED"/>
    <property type="match status" value="1"/>
</dbReference>
<dbReference type="Proteomes" id="UP000094849">
    <property type="component" value="Unassembled WGS sequence"/>
</dbReference>
<dbReference type="GO" id="GO:0008933">
    <property type="term" value="F:peptidoglycan lytic transglycosylase activity"/>
    <property type="evidence" value="ECO:0007669"/>
    <property type="project" value="InterPro"/>
</dbReference>
<dbReference type="Gene3D" id="1.10.530.10">
    <property type="match status" value="1"/>
</dbReference>
<dbReference type="InterPro" id="IPR000189">
    <property type="entry name" value="Transglyc_AS"/>
</dbReference>
<accession>A0A1E2UST2</accession>
<evidence type="ECO:0000256" key="1">
    <source>
        <dbReference type="ARBA" id="ARBA00007734"/>
    </source>
</evidence>
<sequence>MMMRHEVLKLFAITALVFSNQIAYCSPYQFNYDMVGDSHRTFPLPAGYIRPKLLESSPIRSKLLDLYGNQGVVKPSDLSHSKRERSFADLYDPVGYEENNRYRINKTVPNHRYVEDIFIVSLEYNIDPLLLHAIAEIESAFNAEAVSKAGAKGLMQVMPDTARRFGMQNPHQELLNPISNLRISSNYIRSLYSLFGNNIPLILAAYNAGENAVIKYGYRIPPYKETENYVKKVMKRYLQLKDKSVRL</sequence>
<proteinExistence type="inferred from homology"/>
<gene>
    <name evidence="3" type="ORF">A3196_14160</name>
</gene>
<organism evidence="3 4">
    <name type="scientific">Candidatus Thiodiazotropha endoloripes</name>
    <dbReference type="NCBI Taxonomy" id="1818881"/>
    <lineage>
        <taxon>Bacteria</taxon>
        <taxon>Pseudomonadati</taxon>
        <taxon>Pseudomonadota</taxon>
        <taxon>Gammaproteobacteria</taxon>
        <taxon>Chromatiales</taxon>
        <taxon>Sedimenticolaceae</taxon>
        <taxon>Candidatus Thiodiazotropha</taxon>
    </lineage>
</organism>
<dbReference type="AlphaFoldDB" id="A0A1E2UST2"/>
<protein>
    <recommendedName>
        <fullName evidence="2">Transglycosylase SLT domain-containing protein</fullName>
    </recommendedName>
</protein>
<evidence type="ECO:0000313" key="4">
    <source>
        <dbReference type="Proteomes" id="UP000094849"/>
    </source>
</evidence>
<reference evidence="3 4" key="1">
    <citation type="submission" date="2016-03" db="EMBL/GenBank/DDBJ databases">
        <title>Chemosynthetic sulphur-oxidizing symbionts of marine invertebrate animals are capable of nitrogen fixation.</title>
        <authorList>
            <person name="Petersen J.M."/>
            <person name="Kemper A."/>
            <person name="Gruber-Vodicka H."/>
            <person name="Cardini U."/>
            <person name="Geest Mvander."/>
            <person name="Kleiner M."/>
            <person name="Bulgheresi S."/>
            <person name="Fussmann M."/>
            <person name="Herbold C."/>
            <person name="Seah B.K.B."/>
            <person name="Antony C.Paul."/>
            <person name="Liu D."/>
            <person name="Belitz A."/>
            <person name="Weber M."/>
        </authorList>
    </citation>
    <scope>NUCLEOTIDE SEQUENCE [LARGE SCALE GENOMIC DNA]</scope>
    <source>
        <strain evidence="3">G_D</strain>
    </source>
</reference>
<dbReference type="InterPro" id="IPR023346">
    <property type="entry name" value="Lysozyme-like_dom_sf"/>
</dbReference>
<dbReference type="GO" id="GO:0000270">
    <property type="term" value="P:peptidoglycan metabolic process"/>
    <property type="evidence" value="ECO:0007669"/>
    <property type="project" value="InterPro"/>
</dbReference>
<dbReference type="PANTHER" id="PTHR37423:SF2">
    <property type="entry name" value="MEMBRANE-BOUND LYTIC MUREIN TRANSGLYCOSYLASE C"/>
    <property type="match status" value="1"/>
</dbReference>
<dbReference type="GO" id="GO:0016020">
    <property type="term" value="C:membrane"/>
    <property type="evidence" value="ECO:0007669"/>
    <property type="project" value="InterPro"/>
</dbReference>
<comment type="similarity">
    <text evidence="1">Belongs to the transglycosylase Slt family.</text>
</comment>
<dbReference type="STRING" id="1818881.A3196_14160"/>
<dbReference type="CDD" id="cd00254">
    <property type="entry name" value="LT-like"/>
    <property type="match status" value="1"/>
</dbReference>
<dbReference type="EMBL" id="LVJZ01000003">
    <property type="protein sequence ID" value="ODB97799.1"/>
    <property type="molecule type" value="Genomic_DNA"/>
</dbReference>